<name>A0AAD4HRL1_9AGAM</name>
<dbReference type="GeneID" id="64668146"/>
<gene>
    <name evidence="2" type="ORF">F5891DRAFT_924553</name>
</gene>
<comment type="caution">
    <text evidence="2">The sequence shown here is derived from an EMBL/GenBank/DDBJ whole genome shotgun (WGS) entry which is preliminary data.</text>
</comment>
<evidence type="ECO:0000313" key="2">
    <source>
        <dbReference type="EMBL" id="KAG1907530.1"/>
    </source>
</evidence>
<keyword evidence="3" id="KW-1185">Reference proteome</keyword>
<sequence length="103" mass="11532">MARQTSHVCGETKMCGLTALFFGFHVSRSIVAIRGNCDLAETLKEGSSFVFKEKKSGIYKSDLIQAGINDMWFMNHIDEGIIYAEYFDPFLVKMLALVLTVVS</sequence>
<dbReference type="Proteomes" id="UP001195769">
    <property type="component" value="Unassembled WGS sequence"/>
</dbReference>
<dbReference type="AlphaFoldDB" id="A0AAD4HRL1"/>
<dbReference type="RefSeq" id="XP_041233105.1">
    <property type="nucleotide sequence ID" value="XM_041373848.1"/>
</dbReference>
<reference evidence="2" key="1">
    <citation type="journal article" date="2020" name="New Phytol.">
        <title>Comparative genomics reveals dynamic genome evolution in host specialist ectomycorrhizal fungi.</title>
        <authorList>
            <person name="Lofgren L.A."/>
            <person name="Nguyen N.H."/>
            <person name="Vilgalys R."/>
            <person name="Ruytinx J."/>
            <person name="Liao H.L."/>
            <person name="Branco S."/>
            <person name="Kuo A."/>
            <person name="LaButti K."/>
            <person name="Lipzen A."/>
            <person name="Andreopoulos W."/>
            <person name="Pangilinan J."/>
            <person name="Riley R."/>
            <person name="Hundley H."/>
            <person name="Na H."/>
            <person name="Barry K."/>
            <person name="Grigoriev I.V."/>
            <person name="Stajich J.E."/>
            <person name="Kennedy P.G."/>
        </authorList>
    </citation>
    <scope>NUCLEOTIDE SEQUENCE</scope>
    <source>
        <strain evidence="2">FC203</strain>
    </source>
</reference>
<protein>
    <recommendedName>
        <fullName evidence="1">DUF6532 domain-containing protein</fullName>
    </recommendedName>
</protein>
<accession>A0AAD4HRL1</accession>
<dbReference type="Pfam" id="PF20149">
    <property type="entry name" value="DUF6532"/>
    <property type="match status" value="1"/>
</dbReference>
<organism evidence="2 3">
    <name type="scientific">Suillus fuscotomentosus</name>
    <dbReference type="NCBI Taxonomy" id="1912939"/>
    <lineage>
        <taxon>Eukaryota</taxon>
        <taxon>Fungi</taxon>
        <taxon>Dikarya</taxon>
        <taxon>Basidiomycota</taxon>
        <taxon>Agaricomycotina</taxon>
        <taxon>Agaricomycetes</taxon>
        <taxon>Agaricomycetidae</taxon>
        <taxon>Boletales</taxon>
        <taxon>Suillineae</taxon>
        <taxon>Suillaceae</taxon>
        <taxon>Suillus</taxon>
    </lineage>
</organism>
<dbReference type="EMBL" id="JABBWK010000002">
    <property type="protein sequence ID" value="KAG1907530.1"/>
    <property type="molecule type" value="Genomic_DNA"/>
</dbReference>
<evidence type="ECO:0000259" key="1">
    <source>
        <dbReference type="Pfam" id="PF20149"/>
    </source>
</evidence>
<dbReference type="InterPro" id="IPR045341">
    <property type="entry name" value="DUF6532"/>
</dbReference>
<feature type="non-terminal residue" evidence="2">
    <location>
        <position position="1"/>
    </location>
</feature>
<evidence type="ECO:0000313" key="3">
    <source>
        <dbReference type="Proteomes" id="UP001195769"/>
    </source>
</evidence>
<proteinExistence type="predicted"/>
<feature type="domain" description="DUF6532" evidence="1">
    <location>
        <begin position="4"/>
        <end position="102"/>
    </location>
</feature>